<protein>
    <submittedName>
        <fullName evidence="1">Uncharacterized protein</fullName>
    </submittedName>
</protein>
<evidence type="ECO:0000313" key="1">
    <source>
        <dbReference type="EMBL" id="SPD26859.1"/>
    </source>
</evidence>
<sequence length="164" mass="18152">MSEVHAGLIDLASSSGIKPKAAHELMSREAGGRANLGYTDRDQQNYLRTRRQRNLMYREAGCLLRKLVVHPTYNTITTDSHEEHDSHQIYQICPLAPMMSYEFERGGSCDIGFTSFFKGPFVSTTLPSSSSQVSNNANIDQGGEVGLNYTLTPGVENTNAYLQT</sequence>
<gene>
    <name evidence="1" type="ORF">FSB_LOCUS54741</name>
</gene>
<proteinExistence type="predicted"/>
<dbReference type="EMBL" id="OIVN01006169">
    <property type="protein sequence ID" value="SPD26859.1"/>
    <property type="molecule type" value="Genomic_DNA"/>
</dbReference>
<name>A0A2N9IRV2_FAGSY</name>
<accession>A0A2N9IRV2</accession>
<dbReference type="AlphaFoldDB" id="A0A2N9IRV2"/>
<reference evidence="1" key="1">
    <citation type="submission" date="2018-02" db="EMBL/GenBank/DDBJ databases">
        <authorList>
            <person name="Cohen D.B."/>
            <person name="Kent A.D."/>
        </authorList>
    </citation>
    <scope>NUCLEOTIDE SEQUENCE</scope>
</reference>
<organism evidence="1">
    <name type="scientific">Fagus sylvatica</name>
    <name type="common">Beechnut</name>
    <dbReference type="NCBI Taxonomy" id="28930"/>
    <lineage>
        <taxon>Eukaryota</taxon>
        <taxon>Viridiplantae</taxon>
        <taxon>Streptophyta</taxon>
        <taxon>Embryophyta</taxon>
        <taxon>Tracheophyta</taxon>
        <taxon>Spermatophyta</taxon>
        <taxon>Magnoliopsida</taxon>
        <taxon>eudicotyledons</taxon>
        <taxon>Gunneridae</taxon>
        <taxon>Pentapetalae</taxon>
        <taxon>rosids</taxon>
        <taxon>fabids</taxon>
        <taxon>Fagales</taxon>
        <taxon>Fagaceae</taxon>
        <taxon>Fagus</taxon>
    </lineage>
</organism>